<dbReference type="InterPro" id="IPR010131">
    <property type="entry name" value="MdtP/NodT-like"/>
</dbReference>
<keyword evidence="5" id="KW-1185">Reference proteome</keyword>
<dbReference type="Pfam" id="PF02321">
    <property type="entry name" value="OEP"/>
    <property type="match status" value="2"/>
</dbReference>
<dbReference type="RefSeq" id="WP_245664247.1">
    <property type="nucleotide sequence ID" value="NZ_FLQY01000212.1"/>
</dbReference>
<feature type="signal peptide" evidence="3">
    <location>
        <begin position="1"/>
        <end position="28"/>
    </location>
</feature>
<proteinExistence type="inferred from homology"/>
<gene>
    <name evidence="4" type="ORF">PROAA_290065</name>
</gene>
<organism evidence="4 5">
    <name type="scientific">Candidatus Propionivibrio aalborgensis</name>
    <dbReference type="NCBI Taxonomy" id="1860101"/>
    <lineage>
        <taxon>Bacteria</taxon>
        <taxon>Pseudomonadati</taxon>
        <taxon>Pseudomonadota</taxon>
        <taxon>Betaproteobacteria</taxon>
        <taxon>Rhodocyclales</taxon>
        <taxon>Rhodocyclaceae</taxon>
        <taxon>Propionivibrio</taxon>
    </lineage>
</organism>
<evidence type="ECO:0000313" key="5">
    <source>
        <dbReference type="Proteomes" id="UP000199600"/>
    </source>
</evidence>
<evidence type="ECO:0000256" key="2">
    <source>
        <dbReference type="SAM" id="Coils"/>
    </source>
</evidence>
<dbReference type="AlphaFoldDB" id="A0A1A8XXN1"/>
<dbReference type="EMBL" id="FLQY01000212">
    <property type="protein sequence ID" value="SBT08793.1"/>
    <property type="molecule type" value="Genomic_DNA"/>
</dbReference>
<evidence type="ECO:0000256" key="3">
    <source>
        <dbReference type="SAM" id="SignalP"/>
    </source>
</evidence>
<evidence type="ECO:0000313" key="4">
    <source>
        <dbReference type="EMBL" id="SBT08793.1"/>
    </source>
</evidence>
<dbReference type="PANTHER" id="PTHR30203:SF24">
    <property type="entry name" value="BLR4935 PROTEIN"/>
    <property type="match status" value="1"/>
</dbReference>
<dbReference type="SUPFAM" id="SSF56954">
    <property type="entry name" value="Outer membrane efflux proteins (OEP)"/>
    <property type="match status" value="1"/>
</dbReference>
<dbReference type="InterPro" id="IPR003423">
    <property type="entry name" value="OMP_efflux"/>
</dbReference>
<reference evidence="4 5" key="1">
    <citation type="submission" date="2016-06" db="EMBL/GenBank/DDBJ databases">
        <authorList>
            <person name="Kjaerup R.B."/>
            <person name="Dalgaard T.S."/>
            <person name="Juul-Madsen H.R."/>
        </authorList>
    </citation>
    <scope>NUCLEOTIDE SEQUENCE [LARGE SCALE GENOMIC DNA]</scope>
    <source>
        <strain evidence="4">2</strain>
    </source>
</reference>
<dbReference type="GO" id="GO:0015562">
    <property type="term" value="F:efflux transmembrane transporter activity"/>
    <property type="evidence" value="ECO:0007669"/>
    <property type="project" value="InterPro"/>
</dbReference>
<dbReference type="Proteomes" id="UP000199600">
    <property type="component" value="Unassembled WGS sequence"/>
</dbReference>
<accession>A0A1A8XXN1</accession>
<feature type="coiled-coil region" evidence="2">
    <location>
        <begin position="196"/>
        <end position="223"/>
    </location>
</feature>
<dbReference type="PANTHER" id="PTHR30203">
    <property type="entry name" value="OUTER MEMBRANE CATION EFFLUX PROTEIN"/>
    <property type="match status" value="1"/>
</dbReference>
<sequence length="427" mass="48151">MKIPQRSRSTLFITFSVFASVWCSAAQAQERPPGSDVDSLLIVAKDNNPEYAAIRFEADAASERVAPAGNLPDPKFLTELRDITRTGEQNATLSPSRVSSTKYLLTQALPWYGKRDLKREIAEFEAQGTQGRARSTWAEIGARIKSVFAQLYYVHRNERLTQEILDLIVRLEKIAQVRYAGGLSAQQDVIRAQVEQTSLRNELIALKSERRQLQARMNALLSRPAEAVLAEPEHLRPVPVPAKLNYTVLEERVRNNNPQLFTEEALIKSAEKNRDLTFKNRYPDFTVGVSPIQHQSSFDQWELMVEVNIPLQQGSRRAQERESEAMLSAAKARRDVTANQVLAELSEYLAGIDAARHTEDLVTNSLLPQADLTFRAALAGYETGKVDFATLLDAQRQIRQARKDQIKARSEMQIRLAQIEKLLGEDL</sequence>
<name>A0A1A8XXN1_9RHOO</name>
<dbReference type="Gene3D" id="1.20.1600.10">
    <property type="entry name" value="Outer membrane efflux proteins (OEP)"/>
    <property type="match status" value="1"/>
</dbReference>
<keyword evidence="3" id="KW-0732">Signal</keyword>
<protein>
    <submittedName>
        <fullName evidence="4">Outer membrane protein</fullName>
    </submittedName>
</protein>
<keyword evidence="2" id="KW-0175">Coiled coil</keyword>
<evidence type="ECO:0000256" key="1">
    <source>
        <dbReference type="ARBA" id="ARBA00007613"/>
    </source>
</evidence>
<comment type="similarity">
    <text evidence="1">Belongs to the outer membrane factor (OMF) (TC 1.B.17) family.</text>
</comment>
<feature type="chain" id="PRO_5008381875" evidence="3">
    <location>
        <begin position="29"/>
        <end position="427"/>
    </location>
</feature>